<keyword evidence="6 11" id="KW-0472">Membrane</keyword>
<comment type="similarity">
    <text evidence="9">Belongs to the G-protein coupled receptor 1 family.</text>
</comment>
<dbReference type="PROSITE" id="PS50262">
    <property type="entry name" value="G_PROTEIN_RECEP_F1_2"/>
    <property type="match status" value="1"/>
</dbReference>
<name>A0A433TSY8_ELYCH</name>
<evidence type="ECO:0000256" key="10">
    <source>
        <dbReference type="SAM" id="MobiDB-lite"/>
    </source>
</evidence>
<evidence type="ECO:0000256" key="5">
    <source>
        <dbReference type="ARBA" id="ARBA00023040"/>
    </source>
</evidence>
<dbReference type="STRING" id="188477.A0A433TSY8"/>
<evidence type="ECO:0000256" key="8">
    <source>
        <dbReference type="ARBA" id="ARBA00023224"/>
    </source>
</evidence>
<protein>
    <recommendedName>
        <fullName evidence="12">G-protein coupled receptors family 1 profile domain-containing protein</fullName>
    </recommendedName>
</protein>
<feature type="transmembrane region" description="Helical" evidence="11">
    <location>
        <begin position="437"/>
        <end position="456"/>
    </location>
</feature>
<feature type="transmembrane region" description="Helical" evidence="11">
    <location>
        <begin position="60"/>
        <end position="82"/>
    </location>
</feature>
<keyword evidence="7 9" id="KW-0675">Receptor</keyword>
<evidence type="ECO:0000256" key="2">
    <source>
        <dbReference type="ARBA" id="ARBA00022475"/>
    </source>
</evidence>
<keyword evidence="14" id="KW-1185">Reference proteome</keyword>
<keyword evidence="2" id="KW-1003">Cell membrane</keyword>
<feature type="transmembrane region" description="Helical" evidence="11">
    <location>
        <begin position="181"/>
        <end position="203"/>
    </location>
</feature>
<keyword evidence="8 9" id="KW-0807">Transducer</keyword>
<dbReference type="SUPFAM" id="SSF81321">
    <property type="entry name" value="Family A G protein-coupled receptor-like"/>
    <property type="match status" value="1"/>
</dbReference>
<dbReference type="Proteomes" id="UP000271974">
    <property type="component" value="Unassembled WGS sequence"/>
</dbReference>
<dbReference type="PROSITE" id="PS00237">
    <property type="entry name" value="G_PROTEIN_RECEP_F1_1"/>
    <property type="match status" value="1"/>
</dbReference>
<dbReference type="Pfam" id="PF00001">
    <property type="entry name" value="7tm_1"/>
    <property type="match status" value="1"/>
</dbReference>
<evidence type="ECO:0000256" key="4">
    <source>
        <dbReference type="ARBA" id="ARBA00022989"/>
    </source>
</evidence>
<dbReference type="PANTHER" id="PTHR24248">
    <property type="entry name" value="ADRENERGIC RECEPTOR-RELATED G-PROTEIN COUPLED RECEPTOR"/>
    <property type="match status" value="1"/>
</dbReference>
<dbReference type="GO" id="GO:0004930">
    <property type="term" value="F:G protein-coupled receptor activity"/>
    <property type="evidence" value="ECO:0007669"/>
    <property type="project" value="UniProtKB-KW"/>
</dbReference>
<dbReference type="InterPro" id="IPR017452">
    <property type="entry name" value="GPCR_Rhodpsn_7TM"/>
</dbReference>
<dbReference type="InterPro" id="IPR000276">
    <property type="entry name" value="GPCR_Rhodpsn"/>
</dbReference>
<feature type="transmembrane region" description="Helical" evidence="11">
    <location>
        <begin position="138"/>
        <end position="160"/>
    </location>
</feature>
<reference evidence="13 14" key="1">
    <citation type="submission" date="2019-01" db="EMBL/GenBank/DDBJ databases">
        <title>A draft genome assembly of the solar-powered sea slug Elysia chlorotica.</title>
        <authorList>
            <person name="Cai H."/>
            <person name="Li Q."/>
            <person name="Fang X."/>
            <person name="Li J."/>
            <person name="Curtis N.E."/>
            <person name="Altenburger A."/>
            <person name="Shibata T."/>
            <person name="Feng M."/>
            <person name="Maeda T."/>
            <person name="Schwartz J.A."/>
            <person name="Shigenobu S."/>
            <person name="Lundholm N."/>
            <person name="Nishiyama T."/>
            <person name="Yang H."/>
            <person name="Hasebe M."/>
            <person name="Li S."/>
            <person name="Pierce S.K."/>
            <person name="Wang J."/>
        </authorList>
    </citation>
    <scope>NUCLEOTIDE SEQUENCE [LARGE SCALE GENOMIC DNA]</scope>
    <source>
        <strain evidence="13">EC2010</strain>
        <tissue evidence="13">Whole organism of an adult</tissue>
    </source>
</reference>
<dbReference type="OrthoDB" id="9894375at2759"/>
<dbReference type="SMART" id="SM01381">
    <property type="entry name" value="7TM_GPCR_Srsx"/>
    <property type="match status" value="1"/>
</dbReference>
<evidence type="ECO:0000256" key="3">
    <source>
        <dbReference type="ARBA" id="ARBA00022692"/>
    </source>
</evidence>
<evidence type="ECO:0000256" key="9">
    <source>
        <dbReference type="RuleBase" id="RU000688"/>
    </source>
</evidence>
<comment type="subcellular location">
    <subcellularLocation>
        <location evidence="1">Cell membrane</location>
        <topology evidence="1">Multi-pass membrane protein</topology>
    </subcellularLocation>
</comment>
<feature type="transmembrane region" description="Helical" evidence="11">
    <location>
        <begin position="395"/>
        <end position="417"/>
    </location>
</feature>
<keyword evidence="5 9" id="KW-0297">G-protein coupled receptor</keyword>
<evidence type="ECO:0000313" key="13">
    <source>
        <dbReference type="EMBL" id="RUS84687.1"/>
    </source>
</evidence>
<dbReference type="GO" id="GO:0005886">
    <property type="term" value="C:plasma membrane"/>
    <property type="evidence" value="ECO:0007669"/>
    <property type="project" value="UniProtKB-SubCell"/>
</dbReference>
<evidence type="ECO:0000313" key="14">
    <source>
        <dbReference type="Proteomes" id="UP000271974"/>
    </source>
</evidence>
<accession>A0A433TSY8</accession>
<dbReference type="CDD" id="cd00637">
    <property type="entry name" value="7tm_classA_rhodopsin-like"/>
    <property type="match status" value="1"/>
</dbReference>
<sequence length="481" mass="53919">MFAVGELIHRENTSGDESSFTHTNNTNSTTLTNSDSLTASPNTSHGGCTYKDFSSSKFGLNYAVISVGVVLILQNSLLIFVIARNARLHTNTNLLVASLAVTDVLMGVQCFVVGITGLGVGARDWLATLGADLHVFDIMILSINLALVGVSLLHVVCLAVDRYLFLLWPFRYRNSVTRARIMALAAVIWTLGVLYALLPLVLFNDSHHRRSCLLSEAPVSFGYVPIGCVYLVCLVVVTYCTRGMVKLARQHRRGRVRKHTRNLGSKLHSAPDKSEVVLTVYRIANNNLPNMVEKDIYTRPDNVEQTDVDLNFSSPEVPITNKSQREFKDITSHFANVKGSHANKRILDNNSKNQLDSTTMEVFKVSEDVNNQQNYQHNTVLDGKTRLFNKSNIKILKFVLVVFGTFLAFTFPEIALLSLIKLFHLSLFNGDEFAFDVLHFMITINSGMNFLTITYMNKDFRRALLKSLPFCTFCFRTRNSK</sequence>
<evidence type="ECO:0000256" key="7">
    <source>
        <dbReference type="ARBA" id="ARBA00023170"/>
    </source>
</evidence>
<organism evidence="13 14">
    <name type="scientific">Elysia chlorotica</name>
    <name type="common">Eastern emerald elysia</name>
    <name type="synonym">Sea slug</name>
    <dbReference type="NCBI Taxonomy" id="188477"/>
    <lineage>
        <taxon>Eukaryota</taxon>
        <taxon>Metazoa</taxon>
        <taxon>Spiralia</taxon>
        <taxon>Lophotrochozoa</taxon>
        <taxon>Mollusca</taxon>
        <taxon>Gastropoda</taxon>
        <taxon>Heterobranchia</taxon>
        <taxon>Euthyneura</taxon>
        <taxon>Panpulmonata</taxon>
        <taxon>Sacoglossa</taxon>
        <taxon>Placobranchoidea</taxon>
        <taxon>Plakobranchidae</taxon>
        <taxon>Elysia</taxon>
    </lineage>
</organism>
<feature type="region of interest" description="Disordered" evidence="10">
    <location>
        <begin position="13"/>
        <end position="41"/>
    </location>
</feature>
<proteinExistence type="inferred from homology"/>
<keyword evidence="4 11" id="KW-1133">Transmembrane helix</keyword>
<dbReference type="AlphaFoldDB" id="A0A433TSY8"/>
<feature type="compositionally biased region" description="Low complexity" evidence="10">
    <location>
        <begin position="18"/>
        <end position="40"/>
    </location>
</feature>
<gene>
    <name evidence="13" type="ORF">EGW08_007557</name>
</gene>
<dbReference type="Gene3D" id="1.20.1070.10">
    <property type="entry name" value="Rhodopsin 7-helix transmembrane proteins"/>
    <property type="match status" value="2"/>
</dbReference>
<keyword evidence="3 9" id="KW-0812">Transmembrane</keyword>
<evidence type="ECO:0000259" key="12">
    <source>
        <dbReference type="PROSITE" id="PS50262"/>
    </source>
</evidence>
<dbReference type="PRINTS" id="PR00237">
    <property type="entry name" value="GPCRRHODOPSN"/>
</dbReference>
<evidence type="ECO:0000256" key="6">
    <source>
        <dbReference type="ARBA" id="ARBA00023136"/>
    </source>
</evidence>
<evidence type="ECO:0000256" key="1">
    <source>
        <dbReference type="ARBA" id="ARBA00004651"/>
    </source>
</evidence>
<feature type="domain" description="G-protein coupled receptors family 1 profile" evidence="12">
    <location>
        <begin position="74"/>
        <end position="453"/>
    </location>
</feature>
<feature type="transmembrane region" description="Helical" evidence="11">
    <location>
        <begin position="94"/>
        <end position="118"/>
    </location>
</feature>
<evidence type="ECO:0000256" key="11">
    <source>
        <dbReference type="SAM" id="Phobius"/>
    </source>
</evidence>
<feature type="transmembrane region" description="Helical" evidence="11">
    <location>
        <begin position="223"/>
        <end position="245"/>
    </location>
</feature>
<comment type="caution">
    <text evidence="13">The sequence shown here is derived from an EMBL/GenBank/DDBJ whole genome shotgun (WGS) entry which is preliminary data.</text>
</comment>
<dbReference type="EMBL" id="RQTK01000197">
    <property type="protein sequence ID" value="RUS84687.1"/>
    <property type="molecule type" value="Genomic_DNA"/>
</dbReference>